<keyword evidence="4" id="KW-1185">Reference proteome</keyword>
<evidence type="ECO:0000256" key="1">
    <source>
        <dbReference type="ARBA" id="ARBA00006865"/>
    </source>
</evidence>
<dbReference type="OrthoDB" id="9776255at2"/>
<evidence type="ECO:0000259" key="2">
    <source>
        <dbReference type="PROSITE" id="PS51762"/>
    </source>
</evidence>
<dbReference type="CDD" id="cd08023">
    <property type="entry name" value="GH16_laminarinase_like"/>
    <property type="match status" value="1"/>
</dbReference>
<proteinExistence type="inferred from homology"/>
<dbReference type="InterPro" id="IPR000757">
    <property type="entry name" value="Beta-glucanase-like"/>
</dbReference>
<gene>
    <name evidence="3" type="ORF">BLX24_20440</name>
</gene>
<accession>A0A1S2VGJ8</accession>
<sequence>MFGLLLMTILACSGDKTPVQVPSPQAPVSTTGTAKRTLIWADEFEVAGLPDTAKWNYDTGGHGFGNNELQYYLASRPENARIENGVLIIEARKETYKNREYTSAKLWTRGKVEWKGGHFEIRAKLPKGRGTWPAIWMLAAKEPMSWPRDGEIDIMEHVGYDEGTVHGTIHTESYNHVKKTQKSKTIPVPDATTAFHVYAIDWNKERIEFYVDEKLYYTITKEETGTLYEQWPFDQPFYLILNLAVGGNWGGQKGVDETAFPARMEVDYVRVYQ</sequence>
<dbReference type="PROSITE" id="PS51762">
    <property type="entry name" value="GH16_2"/>
    <property type="match status" value="1"/>
</dbReference>
<dbReference type="Gene3D" id="2.60.120.200">
    <property type="match status" value="1"/>
</dbReference>
<dbReference type="EMBL" id="MORL01000013">
    <property type="protein sequence ID" value="OIN57385.1"/>
    <property type="molecule type" value="Genomic_DNA"/>
</dbReference>
<comment type="caution">
    <text evidence="3">The sequence shown here is derived from an EMBL/GenBank/DDBJ whole genome shotgun (WGS) entry which is preliminary data.</text>
</comment>
<comment type="similarity">
    <text evidence="1">Belongs to the glycosyl hydrolase 16 family.</text>
</comment>
<evidence type="ECO:0000313" key="3">
    <source>
        <dbReference type="EMBL" id="OIN57385.1"/>
    </source>
</evidence>
<dbReference type="PANTHER" id="PTHR10963:SF55">
    <property type="entry name" value="GLYCOSIDE HYDROLASE FAMILY 16 PROTEIN"/>
    <property type="match status" value="1"/>
</dbReference>
<feature type="domain" description="GH16" evidence="2">
    <location>
        <begin position="42"/>
        <end position="273"/>
    </location>
</feature>
<evidence type="ECO:0000313" key="4">
    <source>
        <dbReference type="Proteomes" id="UP000181790"/>
    </source>
</evidence>
<dbReference type="GO" id="GO:0004553">
    <property type="term" value="F:hydrolase activity, hydrolyzing O-glycosyl compounds"/>
    <property type="evidence" value="ECO:0007669"/>
    <property type="project" value="InterPro"/>
</dbReference>
<reference evidence="3 4" key="1">
    <citation type="submission" date="2016-10" db="EMBL/GenBank/DDBJ databases">
        <title>Arsenicibacter rosenii gen. nov., sp. nov., an efficient arsenic-methylating bacterium isolated from an arsenic-contaminated paddy soil.</title>
        <authorList>
            <person name="Huang K."/>
        </authorList>
    </citation>
    <scope>NUCLEOTIDE SEQUENCE [LARGE SCALE GENOMIC DNA]</scope>
    <source>
        <strain evidence="3 4">SM-1</strain>
    </source>
</reference>
<dbReference type="GO" id="GO:0005975">
    <property type="term" value="P:carbohydrate metabolic process"/>
    <property type="evidence" value="ECO:0007669"/>
    <property type="project" value="InterPro"/>
</dbReference>
<dbReference type="RefSeq" id="WP_071505059.1">
    <property type="nucleotide sequence ID" value="NZ_MORL01000013.1"/>
</dbReference>
<dbReference type="Pfam" id="PF00722">
    <property type="entry name" value="Glyco_hydro_16"/>
    <property type="match status" value="1"/>
</dbReference>
<name>A0A1S2VGJ8_9BACT</name>
<dbReference type="InterPro" id="IPR050546">
    <property type="entry name" value="Glycosyl_Hydrlase_16"/>
</dbReference>
<keyword evidence="3" id="KW-0378">Hydrolase</keyword>
<dbReference type="SUPFAM" id="SSF49899">
    <property type="entry name" value="Concanavalin A-like lectins/glucanases"/>
    <property type="match status" value="1"/>
</dbReference>
<dbReference type="PANTHER" id="PTHR10963">
    <property type="entry name" value="GLYCOSYL HYDROLASE-RELATED"/>
    <property type="match status" value="1"/>
</dbReference>
<dbReference type="InterPro" id="IPR013320">
    <property type="entry name" value="ConA-like_dom_sf"/>
</dbReference>
<organism evidence="3 4">
    <name type="scientific">Arsenicibacter rosenii</name>
    <dbReference type="NCBI Taxonomy" id="1750698"/>
    <lineage>
        <taxon>Bacteria</taxon>
        <taxon>Pseudomonadati</taxon>
        <taxon>Bacteroidota</taxon>
        <taxon>Cytophagia</taxon>
        <taxon>Cytophagales</taxon>
        <taxon>Spirosomataceae</taxon>
        <taxon>Arsenicibacter</taxon>
    </lineage>
</organism>
<dbReference type="Proteomes" id="UP000181790">
    <property type="component" value="Unassembled WGS sequence"/>
</dbReference>
<dbReference type="AlphaFoldDB" id="A0A1S2VGJ8"/>
<protein>
    <submittedName>
        <fullName evidence="3">Glycoside hydrolase</fullName>
    </submittedName>
</protein>